<dbReference type="EMBL" id="JBEZVE010000005">
    <property type="protein sequence ID" value="MEU3781183.1"/>
    <property type="molecule type" value="Genomic_DNA"/>
</dbReference>
<comment type="caution">
    <text evidence="3">The sequence shown here is derived from an EMBL/GenBank/DDBJ whole genome shotgun (WGS) entry which is preliminary data.</text>
</comment>
<feature type="domain" description="Pyridoxamine 5'-phosphate oxidase N-terminal" evidence="2">
    <location>
        <begin position="164"/>
        <end position="263"/>
    </location>
</feature>
<evidence type="ECO:0000313" key="4">
    <source>
        <dbReference type="Proteomes" id="UP001550739"/>
    </source>
</evidence>
<dbReference type="RefSeq" id="WP_334575251.1">
    <property type="nucleotide sequence ID" value="NZ_JBEZVE010000005.1"/>
</dbReference>
<dbReference type="PANTHER" id="PTHR42815:SF2">
    <property type="entry name" value="FAD-BINDING, PUTATIVE (AFU_ORTHOLOGUE AFUA_6G07600)-RELATED"/>
    <property type="match status" value="1"/>
</dbReference>
<reference evidence="3 4" key="1">
    <citation type="submission" date="2024-06" db="EMBL/GenBank/DDBJ databases">
        <title>The Natural Products Discovery Center: Release of the First 8490 Sequenced Strains for Exploring Actinobacteria Biosynthetic Diversity.</title>
        <authorList>
            <person name="Kalkreuter E."/>
            <person name="Kautsar S.A."/>
            <person name="Yang D."/>
            <person name="Bader C.D."/>
            <person name="Teijaro C.N."/>
            <person name="Fluegel L."/>
            <person name="Davis C.M."/>
            <person name="Simpson J.R."/>
            <person name="Lauterbach L."/>
            <person name="Steele A.D."/>
            <person name="Gui C."/>
            <person name="Meng S."/>
            <person name="Li G."/>
            <person name="Viehrig K."/>
            <person name="Ye F."/>
            <person name="Su P."/>
            <person name="Kiefer A.F."/>
            <person name="Nichols A."/>
            <person name="Cepeda A.J."/>
            <person name="Yan W."/>
            <person name="Fan B."/>
            <person name="Jiang Y."/>
            <person name="Adhikari A."/>
            <person name="Zheng C.-J."/>
            <person name="Schuster L."/>
            <person name="Cowan T.M."/>
            <person name="Smanski M.J."/>
            <person name="Chevrette M.G."/>
            <person name="De Carvalho L.P.S."/>
            <person name="Shen B."/>
        </authorList>
    </citation>
    <scope>NUCLEOTIDE SEQUENCE [LARGE SCALE GENOMIC DNA]</scope>
    <source>
        <strain evidence="3 4">NPDC033843</strain>
    </source>
</reference>
<protein>
    <submittedName>
        <fullName evidence="3">Pyridoxamine 5'-phosphate oxidase family protein</fullName>
    </submittedName>
</protein>
<accession>A0ABV2ZF75</accession>
<dbReference type="Gene3D" id="2.30.110.10">
    <property type="entry name" value="Electron Transport, Fmn-binding Protein, Chain A"/>
    <property type="match status" value="1"/>
</dbReference>
<dbReference type="PANTHER" id="PTHR42815">
    <property type="entry name" value="FAD-BINDING, PUTATIVE (AFU_ORTHOLOGUE AFUA_6G07600)-RELATED"/>
    <property type="match status" value="1"/>
</dbReference>
<dbReference type="InterPro" id="IPR012349">
    <property type="entry name" value="Split_barrel_FMN-bd"/>
</dbReference>
<proteinExistence type="predicted"/>
<evidence type="ECO:0000259" key="2">
    <source>
        <dbReference type="Pfam" id="PF01243"/>
    </source>
</evidence>
<dbReference type="Proteomes" id="UP001550739">
    <property type="component" value="Unassembled WGS sequence"/>
</dbReference>
<evidence type="ECO:0000313" key="3">
    <source>
        <dbReference type="EMBL" id="MEU3781183.1"/>
    </source>
</evidence>
<dbReference type="InterPro" id="IPR011576">
    <property type="entry name" value="Pyridox_Oxase_N"/>
</dbReference>
<dbReference type="Pfam" id="PF01243">
    <property type="entry name" value="PNPOx_N"/>
    <property type="match status" value="1"/>
</dbReference>
<keyword evidence="4" id="KW-1185">Reference proteome</keyword>
<gene>
    <name evidence="3" type="ORF">AB0E89_11440</name>
</gene>
<evidence type="ECO:0000256" key="1">
    <source>
        <dbReference type="SAM" id="MobiDB-lite"/>
    </source>
</evidence>
<sequence>MTKPLQHQGEQAVQRRAGEGHSGWGSPMFDDVIQPPFAQFLRQQRLLLLGASDAEGAVWASAVTGGVGFADTVDRHHLRVAAVPVTGDPLEQAFDTERAVGMLAIEPRTVRRIRLNGVAQRREGALHVRAEQVLGNCPKYIQQRVPLEDAADPGQPVAEVRADLTERQRRWISQADTFFIASHSPDHGADASHRGGEPGFVTVHGARRLSWPDYVGNSFYMTLGNLHLNPSCGLLFLDWEQGHTLQLTGRARLDWDPQRSAALPGALKLVEFDVERVVEIRRATALRWALAAPSPFNPPLPTPRDQGR</sequence>
<name>A0ABV2ZF75_9ACTN</name>
<organism evidence="3 4">
    <name type="scientific">Streptomyces sp. 900129855</name>
    <dbReference type="NCBI Taxonomy" id="3155129"/>
    <lineage>
        <taxon>Bacteria</taxon>
        <taxon>Bacillati</taxon>
        <taxon>Actinomycetota</taxon>
        <taxon>Actinomycetes</taxon>
        <taxon>Kitasatosporales</taxon>
        <taxon>Streptomycetaceae</taxon>
        <taxon>Streptomyces</taxon>
    </lineage>
</organism>
<dbReference type="SUPFAM" id="SSF50475">
    <property type="entry name" value="FMN-binding split barrel"/>
    <property type="match status" value="1"/>
</dbReference>
<feature type="region of interest" description="Disordered" evidence="1">
    <location>
        <begin position="1"/>
        <end position="24"/>
    </location>
</feature>